<evidence type="ECO:0000313" key="3">
    <source>
        <dbReference type="EMBL" id="CBZ52649.1"/>
    </source>
</evidence>
<name>F0VG05_NEOCL</name>
<proteinExistence type="predicted"/>
<dbReference type="EMBL" id="LN714482">
    <property type="protein sequence ID" value="CEL66626.1"/>
    <property type="molecule type" value="Genomic_DNA"/>
</dbReference>
<dbReference type="VEuPathDB" id="ToxoDB:NCLIV_024370"/>
<keyword evidence="5" id="KW-1185">Reference proteome</keyword>
<dbReference type="RefSeq" id="XP_003882681.1">
    <property type="nucleotide sequence ID" value="XM_003882632.1"/>
</dbReference>
<feature type="region of interest" description="Disordered" evidence="2">
    <location>
        <begin position="361"/>
        <end position="405"/>
    </location>
</feature>
<evidence type="ECO:0000313" key="4">
    <source>
        <dbReference type="EMBL" id="CEL66626.1"/>
    </source>
</evidence>
<evidence type="ECO:0000256" key="2">
    <source>
        <dbReference type="SAM" id="MobiDB-lite"/>
    </source>
</evidence>
<feature type="compositionally biased region" description="Polar residues" evidence="2">
    <location>
        <begin position="1"/>
        <end position="11"/>
    </location>
</feature>
<dbReference type="EMBL" id="FR823389">
    <property type="protein sequence ID" value="CBZ52649.1"/>
    <property type="molecule type" value="Genomic_DNA"/>
</dbReference>
<dbReference type="OrthoDB" id="330901at2759"/>
<dbReference type="Proteomes" id="UP000007494">
    <property type="component" value="Chromosome VIIb"/>
</dbReference>
<accession>F0VG05</accession>
<keyword evidence="1" id="KW-0175">Coiled coil</keyword>
<dbReference type="OMA" id="NRTEMER"/>
<reference evidence="4" key="4">
    <citation type="journal article" date="2015" name="PLoS ONE">
        <title>Comprehensive Evaluation of Toxoplasma gondii VEG and Neospora caninum LIV Genomes with Tachyzoite Stage Transcriptome and Proteome Defines Novel Transcript Features.</title>
        <authorList>
            <person name="Ramaprasad A."/>
            <person name="Mourier T."/>
            <person name="Naeem R."/>
            <person name="Malas T.B."/>
            <person name="Moussa E."/>
            <person name="Panigrahi A."/>
            <person name="Vermont S.J."/>
            <person name="Otto T.D."/>
            <person name="Wastling J."/>
            <person name="Pain A."/>
        </authorList>
    </citation>
    <scope>NUCLEOTIDE SEQUENCE</scope>
    <source>
        <strain evidence="4">Liverpool</strain>
    </source>
</reference>
<reference evidence="3" key="2">
    <citation type="submission" date="2011-03" db="EMBL/GenBank/DDBJ databases">
        <title>Comparative genomics and transcriptomics of Neospora caninum and Toxoplasma gondii.</title>
        <authorList>
            <person name="Reid A.J."/>
            <person name="Sohal A."/>
            <person name="Harris D."/>
            <person name="Quail M."/>
            <person name="Sanders M."/>
            <person name="Berriman M."/>
            <person name="Wastling J.M."/>
            <person name="Pain A."/>
        </authorList>
    </citation>
    <scope>NUCLEOTIDE SEQUENCE</scope>
    <source>
        <strain evidence="3">Liverpool</strain>
    </source>
</reference>
<gene>
    <name evidence="4" type="ORF">BN1204_024370</name>
    <name evidence="3" type="ORF">NCLIV_024370</name>
</gene>
<feature type="region of interest" description="Disordered" evidence="2">
    <location>
        <begin position="1"/>
        <end position="32"/>
    </location>
</feature>
<dbReference type="GeneID" id="13444894"/>
<organism evidence="3 5">
    <name type="scientific">Neospora caninum (strain Liverpool)</name>
    <dbReference type="NCBI Taxonomy" id="572307"/>
    <lineage>
        <taxon>Eukaryota</taxon>
        <taxon>Sar</taxon>
        <taxon>Alveolata</taxon>
        <taxon>Apicomplexa</taxon>
        <taxon>Conoidasida</taxon>
        <taxon>Coccidia</taxon>
        <taxon>Eucoccidiorida</taxon>
        <taxon>Eimeriorina</taxon>
        <taxon>Sarcocystidae</taxon>
        <taxon>Neospora</taxon>
    </lineage>
</organism>
<feature type="coiled-coil region" evidence="1">
    <location>
        <begin position="121"/>
        <end position="148"/>
    </location>
</feature>
<reference evidence="3" key="1">
    <citation type="submission" date="2011-02" db="EMBL/GenBank/DDBJ databases">
        <authorList>
            <person name="Aslett M."/>
        </authorList>
    </citation>
    <scope>NUCLEOTIDE SEQUENCE</scope>
    <source>
        <strain evidence="3">Liverpool</strain>
    </source>
</reference>
<dbReference type="InParanoid" id="F0VG05"/>
<feature type="coiled-coil region" evidence="1">
    <location>
        <begin position="190"/>
        <end position="358"/>
    </location>
</feature>
<evidence type="ECO:0000313" key="5">
    <source>
        <dbReference type="Proteomes" id="UP000007494"/>
    </source>
</evidence>
<reference evidence="5" key="3">
    <citation type="journal article" date="2012" name="PLoS Pathog.">
        <title>Comparative genomics of the apicomplexan parasites Toxoplasma gondii and Neospora caninum: Coccidia differing in host range and transmission strategy.</title>
        <authorList>
            <person name="Reid A.J."/>
            <person name="Vermont S.J."/>
            <person name="Cotton J.A."/>
            <person name="Harris D."/>
            <person name="Hill-Cawthorne G.A."/>
            <person name="Konen-Waisman S."/>
            <person name="Latham S.M."/>
            <person name="Mourier T."/>
            <person name="Norton R."/>
            <person name="Quail M.A."/>
            <person name="Sanders M."/>
            <person name="Shanmugam D."/>
            <person name="Sohal A."/>
            <person name="Wasmuth J.D."/>
            <person name="Brunk B."/>
            <person name="Grigg M.E."/>
            <person name="Howard J.C."/>
            <person name="Parkinson J."/>
            <person name="Roos D.S."/>
            <person name="Trees A.J."/>
            <person name="Berriman M."/>
            <person name="Pain A."/>
            <person name="Wastling J.M."/>
        </authorList>
    </citation>
    <scope>NUCLEOTIDE SEQUENCE [LARGE SCALE GENOMIC DNA]</scope>
    <source>
        <strain evidence="5">Liverpool</strain>
    </source>
</reference>
<sequence length="405" mass="46959">MSQTAATNSATVAPRTSEKSSPADPIASSNSQSYVQSMDDFVVLDEHERACGYVVKFQSLCSQSELSVSIHERVSARLETKRKRLSRQSSLVEREKRARERHEEHLCRRRVVARKFIERRAAVVERIRKTQEERAKNLELRVNRLDKRALDFLESSTPGLETAEEVGGDSLSLDADPVAIHQKRAEETLANRIEGIQANLQKKMQSAEERRNQLRAQEKERLAKALQQIEKVQGKNKLEEEEKSLRLQEKLEEAERRRKQLLDEESSRRKQKWEEKREVILAREMEIEEKKKSLEERVELAIERKNKIIEETKLTLQKKITEAEEQVSRNRTEMERRLQELAEKMSQKQEKAEQLRVTLMKRKKAPSPSTLRALHAETSPSSNEDRQDMATCETGTALEEEVAVN</sequence>
<evidence type="ECO:0000256" key="1">
    <source>
        <dbReference type="SAM" id="Coils"/>
    </source>
</evidence>
<dbReference type="AlphaFoldDB" id="F0VG05"/>
<protein>
    <submittedName>
        <fullName evidence="3">Putative Trichohyalin</fullName>
    </submittedName>
    <submittedName>
        <fullName evidence="4">Trichohyalin, putative</fullName>
    </submittedName>
</protein>
<dbReference type="eggNOG" id="ENOG502QS4V">
    <property type="taxonomic scope" value="Eukaryota"/>
</dbReference>